<dbReference type="InterPro" id="IPR006197">
    <property type="entry name" value="Peptidase_S24_LexA"/>
</dbReference>
<evidence type="ECO:0000259" key="8">
    <source>
        <dbReference type="Pfam" id="PF00717"/>
    </source>
</evidence>
<dbReference type="InterPro" id="IPR015927">
    <property type="entry name" value="Peptidase_S24_S26A/B/C"/>
</dbReference>
<dbReference type="NCBIfam" id="NF007621">
    <property type="entry name" value="PRK10276.1"/>
    <property type="match status" value="1"/>
</dbReference>
<keyword evidence="10" id="KW-1185">Reference proteome</keyword>
<dbReference type="HOGENOM" id="CLU_066192_0_0_0"/>
<dbReference type="KEGG" id="caci:CLOAM0975"/>
<accession>B0VHN2</accession>
<protein>
    <submittedName>
        <fullName evidence="9">Protein umuD</fullName>
        <ecNumber evidence="9">3.4.21.88</ecNumber>
    </submittedName>
</protein>
<dbReference type="PANTHER" id="PTHR33516">
    <property type="entry name" value="LEXA REPRESSOR"/>
    <property type="match status" value="1"/>
</dbReference>
<keyword evidence="5" id="KW-0234">DNA repair</keyword>
<evidence type="ECO:0000256" key="3">
    <source>
        <dbReference type="ARBA" id="ARBA00022801"/>
    </source>
</evidence>
<dbReference type="InterPro" id="IPR039418">
    <property type="entry name" value="LexA-like"/>
</dbReference>
<dbReference type="GO" id="GO:0009432">
    <property type="term" value="P:SOS response"/>
    <property type="evidence" value="ECO:0007669"/>
    <property type="project" value="UniProtKB-KW"/>
</dbReference>
<keyword evidence="6" id="KW-0742">SOS response</keyword>
<dbReference type="GO" id="GO:0006281">
    <property type="term" value="P:DNA repair"/>
    <property type="evidence" value="ECO:0007669"/>
    <property type="project" value="UniProtKB-KW"/>
</dbReference>
<name>B0VHN2_CLOAI</name>
<dbReference type="EC" id="3.4.21.88" evidence="9"/>
<dbReference type="STRING" id="459349.CLOAM0975"/>
<proteinExistence type="inferred from homology"/>
<dbReference type="Proteomes" id="UP000002019">
    <property type="component" value="Chromosome"/>
</dbReference>
<feature type="domain" description="Peptidase S24/S26A/S26B/S26C" evidence="8">
    <location>
        <begin position="24"/>
        <end position="140"/>
    </location>
</feature>
<sequence>MKLHSDGSIKAIYSATQGKKQYRPLMSSKIPAGFPSPAQDYIEGKLDLNEYLIVHPASTFFVRVDGYSMQGAGIMPDDILIVDRALEATNNRIVIAIVDGELTVKRLKIKGKKYYLVPENDEFEPILIQEGMDFIIWGVVTYVIHKV</sequence>
<dbReference type="InterPro" id="IPR050077">
    <property type="entry name" value="LexA_repressor"/>
</dbReference>
<gene>
    <name evidence="9" type="ordered locus">CLOAM0975</name>
</gene>
<dbReference type="eggNOG" id="COG1974">
    <property type="taxonomic scope" value="Bacteria"/>
</dbReference>
<comment type="similarity">
    <text evidence="1 7">Belongs to the peptidase S24 family.</text>
</comment>
<dbReference type="EMBL" id="CU466930">
    <property type="protein sequence ID" value="CAO80847.1"/>
    <property type="molecule type" value="Genomic_DNA"/>
</dbReference>
<evidence type="ECO:0000256" key="7">
    <source>
        <dbReference type="RuleBase" id="RU003991"/>
    </source>
</evidence>
<dbReference type="GO" id="GO:0003677">
    <property type="term" value="F:DNA binding"/>
    <property type="evidence" value="ECO:0007669"/>
    <property type="project" value="InterPro"/>
</dbReference>
<dbReference type="CDD" id="cd06529">
    <property type="entry name" value="S24_LexA-like"/>
    <property type="match status" value="1"/>
</dbReference>
<evidence type="ECO:0000256" key="4">
    <source>
        <dbReference type="ARBA" id="ARBA00022813"/>
    </source>
</evidence>
<dbReference type="Gene3D" id="2.10.109.10">
    <property type="entry name" value="Umud Fragment, subunit A"/>
    <property type="match status" value="1"/>
</dbReference>
<dbReference type="InterPro" id="IPR036286">
    <property type="entry name" value="LexA/Signal_pep-like_sf"/>
</dbReference>
<reference evidence="9 10" key="1">
    <citation type="journal article" date="2008" name="J. Bacteriol.">
        <title>'Candidatus Cloacamonas acidaminovorans': genome sequence reconstruction provides a first glimpse of a new bacterial division.</title>
        <authorList>
            <person name="Pelletier E."/>
            <person name="Kreimeyer A."/>
            <person name="Bocs S."/>
            <person name="Rouy Z."/>
            <person name="Gyapay G."/>
            <person name="Chouari R."/>
            <person name="Riviere D."/>
            <person name="Ganesan A."/>
            <person name="Daegelen P."/>
            <person name="Sghir A."/>
            <person name="Cohen G.N."/>
            <person name="Medigue C."/>
            <person name="Weissenbach J."/>
            <person name="Le Paslier D."/>
        </authorList>
    </citation>
    <scope>NUCLEOTIDE SEQUENCE [LARGE SCALE GENOMIC DNA]</scope>
    <source>
        <strain evidence="10">Evry</strain>
    </source>
</reference>
<dbReference type="MEROPS" id="S24.003"/>
<dbReference type="GO" id="GO:0004252">
    <property type="term" value="F:serine-type endopeptidase activity"/>
    <property type="evidence" value="ECO:0007669"/>
    <property type="project" value="UniProtKB-EC"/>
</dbReference>
<dbReference type="PANTHER" id="PTHR33516:SF2">
    <property type="entry name" value="LEXA REPRESSOR-RELATED"/>
    <property type="match status" value="1"/>
</dbReference>
<dbReference type="GO" id="GO:0006355">
    <property type="term" value="P:regulation of DNA-templated transcription"/>
    <property type="evidence" value="ECO:0007669"/>
    <property type="project" value="InterPro"/>
</dbReference>
<dbReference type="AlphaFoldDB" id="B0VHN2"/>
<evidence type="ECO:0000313" key="9">
    <source>
        <dbReference type="EMBL" id="CAO80847.1"/>
    </source>
</evidence>
<organism evidence="9 10">
    <name type="scientific">Cloacimonas acidaminovorans (strain Evry)</name>
    <dbReference type="NCBI Taxonomy" id="459349"/>
    <lineage>
        <taxon>Bacteria</taxon>
        <taxon>Pseudomonadati</taxon>
        <taxon>Candidatus Cloacimonadota</taxon>
        <taxon>Candidatus Cloacimonadia</taxon>
        <taxon>Candidatus Cloacimonadales</taxon>
        <taxon>Candidatus Cloacimonadaceae</taxon>
        <taxon>Candidatus Cloacimonas</taxon>
    </lineage>
</organism>
<evidence type="ECO:0000256" key="2">
    <source>
        <dbReference type="ARBA" id="ARBA00022763"/>
    </source>
</evidence>
<dbReference type="SUPFAM" id="SSF51306">
    <property type="entry name" value="LexA/Signal peptidase"/>
    <property type="match status" value="1"/>
</dbReference>
<evidence type="ECO:0000313" key="10">
    <source>
        <dbReference type="Proteomes" id="UP000002019"/>
    </source>
</evidence>
<keyword evidence="4 7" id="KW-0068">Autocatalytic cleavage</keyword>
<evidence type="ECO:0000256" key="5">
    <source>
        <dbReference type="ARBA" id="ARBA00023204"/>
    </source>
</evidence>
<dbReference type="Pfam" id="PF00717">
    <property type="entry name" value="Peptidase_S24"/>
    <property type="match status" value="1"/>
</dbReference>
<dbReference type="PRINTS" id="PR00726">
    <property type="entry name" value="LEXASERPTASE"/>
</dbReference>
<keyword evidence="3 7" id="KW-0378">Hydrolase</keyword>
<evidence type="ECO:0000256" key="1">
    <source>
        <dbReference type="ARBA" id="ARBA00007484"/>
    </source>
</evidence>
<keyword evidence="2" id="KW-0227">DNA damage</keyword>
<evidence type="ECO:0000256" key="6">
    <source>
        <dbReference type="ARBA" id="ARBA00023236"/>
    </source>
</evidence>